<name>A0A835XKR3_9CHLO</name>
<feature type="compositionally biased region" description="Low complexity" evidence="1">
    <location>
        <begin position="212"/>
        <end position="238"/>
    </location>
</feature>
<accession>A0A835XKR3</accession>
<feature type="compositionally biased region" description="Low complexity" evidence="1">
    <location>
        <begin position="21"/>
        <end position="31"/>
    </location>
</feature>
<proteinExistence type="predicted"/>
<comment type="caution">
    <text evidence="2">The sequence shown here is derived from an EMBL/GenBank/DDBJ whole genome shotgun (WGS) entry which is preliminary data.</text>
</comment>
<gene>
    <name evidence="2" type="ORF">HYH03_014757</name>
</gene>
<sequence>MRRSIAAPGAGYASTAGYTSAVTAPRLTVAPAPAPPRPLSRPPPPPPPPQPAPSAFTEERWRVDRGRPSYDYDMPIAPIAASTSCRRASSFGPAEPSSAPPRSIDAPLRRRSVTPPRERPAAVPRTTPERTFPRLPARPPSPSPSPSPPPPAPPPAQAPAPTAGPLPDPNGPLFRLIDCLRQGGFSPAEAAAANAAVAFPAAPTEPLRPSNSGPAALGSLGAATPTTSASASGSRGSARWQEVEQGQQEARPSPLAQHGLELLAIQRGGGAAPGGRRQGY</sequence>
<protein>
    <submittedName>
        <fullName evidence="2">Uncharacterized protein</fullName>
    </submittedName>
</protein>
<feature type="compositionally biased region" description="Gly residues" evidence="1">
    <location>
        <begin position="267"/>
        <end position="280"/>
    </location>
</feature>
<keyword evidence="3" id="KW-1185">Reference proteome</keyword>
<dbReference type="PRINTS" id="PR01217">
    <property type="entry name" value="PRICHEXTENSN"/>
</dbReference>
<evidence type="ECO:0000313" key="2">
    <source>
        <dbReference type="EMBL" id="KAG2486587.1"/>
    </source>
</evidence>
<feature type="compositionally biased region" description="Pro residues" evidence="1">
    <location>
        <begin position="32"/>
        <end position="52"/>
    </location>
</feature>
<reference evidence="2" key="1">
    <citation type="journal article" date="2020" name="bioRxiv">
        <title>Comparative genomics of Chlamydomonas.</title>
        <authorList>
            <person name="Craig R.J."/>
            <person name="Hasan A.R."/>
            <person name="Ness R.W."/>
            <person name="Keightley P.D."/>
        </authorList>
    </citation>
    <scope>NUCLEOTIDE SEQUENCE</scope>
    <source>
        <strain evidence="2">CCAP 11/70</strain>
    </source>
</reference>
<feature type="region of interest" description="Disordered" evidence="1">
    <location>
        <begin position="202"/>
        <end position="280"/>
    </location>
</feature>
<organism evidence="2 3">
    <name type="scientific">Edaphochlamys debaryana</name>
    <dbReference type="NCBI Taxonomy" id="47281"/>
    <lineage>
        <taxon>Eukaryota</taxon>
        <taxon>Viridiplantae</taxon>
        <taxon>Chlorophyta</taxon>
        <taxon>core chlorophytes</taxon>
        <taxon>Chlorophyceae</taxon>
        <taxon>CS clade</taxon>
        <taxon>Chlamydomonadales</taxon>
        <taxon>Chlamydomonadales incertae sedis</taxon>
        <taxon>Edaphochlamys</taxon>
    </lineage>
</organism>
<feature type="compositionally biased region" description="Pro residues" evidence="1">
    <location>
        <begin position="136"/>
        <end position="170"/>
    </location>
</feature>
<dbReference type="AlphaFoldDB" id="A0A835XKR3"/>
<evidence type="ECO:0000313" key="3">
    <source>
        <dbReference type="Proteomes" id="UP000612055"/>
    </source>
</evidence>
<evidence type="ECO:0000256" key="1">
    <source>
        <dbReference type="SAM" id="MobiDB-lite"/>
    </source>
</evidence>
<feature type="compositionally biased region" description="Basic and acidic residues" evidence="1">
    <location>
        <begin position="57"/>
        <end position="70"/>
    </location>
</feature>
<dbReference type="EMBL" id="JAEHOE010000110">
    <property type="protein sequence ID" value="KAG2486587.1"/>
    <property type="molecule type" value="Genomic_DNA"/>
</dbReference>
<dbReference type="Proteomes" id="UP000612055">
    <property type="component" value="Unassembled WGS sequence"/>
</dbReference>
<feature type="region of interest" description="Disordered" evidence="1">
    <location>
        <begin position="1"/>
        <end position="175"/>
    </location>
</feature>